<proteinExistence type="predicted"/>
<protein>
    <recommendedName>
        <fullName evidence="4">DUF3886 domain-containing protein</fullName>
    </recommendedName>
</protein>
<evidence type="ECO:0008006" key="4">
    <source>
        <dbReference type="Google" id="ProtNLM"/>
    </source>
</evidence>
<dbReference type="AlphaFoldDB" id="A0A0C2RCY0"/>
<evidence type="ECO:0000313" key="2">
    <source>
        <dbReference type="EMBL" id="KIL48130.1"/>
    </source>
</evidence>
<dbReference type="Pfam" id="PF13025">
    <property type="entry name" value="DUF3886"/>
    <property type="match status" value="1"/>
</dbReference>
<dbReference type="EMBL" id="JXRR01000014">
    <property type="protein sequence ID" value="KIL48130.1"/>
    <property type="molecule type" value="Genomic_DNA"/>
</dbReference>
<organism evidence="2 3">
    <name type="scientific">Jeotgalibacillus campisalis</name>
    <dbReference type="NCBI Taxonomy" id="220754"/>
    <lineage>
        <taxon>Bacteria</taxon>
        <taxon>Bacillati</taxon>
        <taxon>Bacillota</taxon>
        <taxon>Bacilli</taxon>
        <taxon>Bacillales</taxon>
        <taxon>Caryophanaceae</taxon>
        <taxon>Jeotgalibacillus</taxon>
    </lineage>
</organism>
<name>A0A0C2RCY0_9BACL</name>
<dbReference type="PATRIC" id="fig|220754.4.peg.2312"/>
<dbReference type="Proteomes" id="UP000031972">
    <property type="component" value="Unassembled WGS sequence"/>
</dbReference>
<keyword evidence="3" id="KW-1185">Reference proteome</keyword>
<keyword evidence="1" id="KW-0175">Coiled coil</keyword>
<accession>A0A0C2RCY0</accession>
<gene>
    <name evidence="2" type="ORF">KR50_22970</name>
</gene>
<sequence>MKRTNQIKAREDRIPTLKDSLNEEVLSKLNAAKKNLLEDEIVQEKEKKREKEKARLLREQNKSFEELLEESQLNWQDYKKQ</sequence>
<feature type="coiled-coil region" evidence="1">
    <location>
        <begin position="34"/>
        <end position="74"/>
    </location>
</feature>
<evidence type="ECO:0000313" key="3">
    <source>
        <dbReference type="Proteomes" id="UP000031972"/>
    </source>
</evidence>
<evidence type="ECO:0000256" key="1">
    <source>
        <dbReference type="SAM" id="Coils"/>
    </source>
</evidence>
<dbReference type="RefSeq" id="WP_041058093.1">
    <property type="nucleotide sequence ID" value="NZ_JXRR01000014.1"/>
</dbReference>
<comment type="caution">
    <text evidence="2">The sequence shown here is derived from an EMBL/GenBank/DDBJ whole genome shotgun (WGS) entry which is preliminary data.</text>
</comment>
<dbReference type="InterPro" id="IPR024980">
    <property type="entry name" value="DUF3886"/>
</dbReference>
<reference evidence="2 3" key="1">
    <citation type="submission" date="2015-01" db="EMBL/GenBank/DDBJ databases">
        <title>Jeotgalibacillus campisalis genome sequencing.</title>
        <authorList>
            <person name="Goh K.M."/>
            <person name="Chan K.-G."/>
            <person name="Yaakop A.S."/>
            <person name="Ee R."/>
            <person name="Gan H.M."/>
            <person name="Chan C.S."/>
        </authorList>
    </citation>
    <scope>NUCLEOTIDE SEQUENCE [LARGE SCALE GENOMIC DNA]</scope>
    <source>
        <strain evidence="2 3">SF-57</strain>
    </source>
</reference>